<organism evidence="1 2">
    <name type="scientific">Collinsella aerofaciens</name>
    <dbReference type="NCBI Taxonomy" id="74426"/>
    <lineage>
        <taxon>Bacteria</taxon>
        <taxon>Bacillati</taxon>
        <taxon>Actinomycetota</taxon>
        <taxon>Coriobacteriia</taxon>
        <taxon>Coriobacteriales</taxon>
        <taxon>Coriobacteriaceae</taxon>
        <taxon>Collinsella</taxon>
    </lineage>
</organism>
<dbReference type="Proteomes" id="UP000469380">
    <property type="component" value="Unassembled WGS sequence"/>
</dbReference>
<gene>
    <name evidence="1" type="ORF">GT464_10175</name>
</gene>
<reference evidence="1 2" key="1">
    <citation type="journal article" date="2019" name="Nat. Med.">
        <title>A library of human gut bacterial isolates paired with longitudinal multiomics data enables mechanistic microbiome research.</title>
        <authorList>
            <person name="Poyet M."/>
            <person name="Groussin M."/>
            <person name="Gibbons S.M."/>
            <person name="Avila-Pacheco J."/>
            <person name="Jiang X."/>
            <person name="Kearney S.M."/>
            <person name="Perrotta A.R."/>
            <person name="Berdy B."/>
            <person name="Zhao S."/>
            <person name="Lieberman T.D."/>
            <person name="Swanson P.K."/>
            <person name="Smith M."/>
            <person name="Roesemann S."/>
            <person name="Alexander J.E."/>
            <person name="Rich S.A."/>
            <person name="Livny J."/>
            <person name="Vlamakis H."/>
            <person name="Clish C."/>
            <person name="Bullock K."/>
            <person name="Deik A."/>
            <person name="Scott J."/>
            <person name="Pierce K.A."/>
            <person name="Xavier R.J."/>
            <person name="Alm E.J."/>
        </authorList>
    </citation>
    <scope>NUCLEOTIDE SEQUENCE [LARGE SCALE GENOMIC DNA]</scope>
    <source>
        <strain evidence="1 2">BIOML-A20</strain>
    </source>
</reference>
<dbReference type="AlphaFoldDB" id="A0A6N9JK96"/>
<evidence type="ECO:0000313" key="1">
    <source>
        <dbReference type="EMBL" id="MZJ40292.1"/>
    </source>
</evidence>
<evidence type="ECO:0000313" key="2">
    <source>
        <dbReference type="Proteomes" id="UP000469380"/>
    </source>
</evidence>
<dbReference type="Pfam" id="PF13711">
    <property type="entry name" value="DUF4160"/>
    <property type="match status" value="1"/>
</dbReference>
<dbReference type="RefSeq" id="WP_161161063.1">
    <property type="nucleotide sequence ID" value="NZ_WWSR01000025.1"/>
</dbReference>
<proteinExistence type="predicted"/>
<comment type="caution">
    <text evidence="1">The sequence shown here is derived from an EMBL/GenBank/DDBJ whole genome shotgun (WGS) entry which is preliminary data.</text>
</comment>
<dbReference type="EMBL" id="WWSR01000025">
    <property type="protein sequence ID" value="MZJ40292.1"/>
    <property type="molecule type" value="Genomic_DNA"/>
</dbReference>
<sequence length="107" mass="12561">MTVWLHFQAPEMREWQCIFDYISKRGRVGEENGIKFIIHTSENGHNKPHIHAQYQQKEVVLEIPSGKVITGNINSKKMKLASEWVVTNEAFLKQKWNELAHGVYYFC</sequence>
<name>A0A6N9JK96_9ACTN</name>
<protein>
    <submittedName>
        <fullName evidence="1">DUF4160 domain-containing protein</fullName>
    </submittedName>
</protein>
<accession>A0A6N9JK96</accession>
<dbReference type="InterPro" id="IPR025427">
    <property type="entry name" value="DUF4160"/>
</dbReference>